<gene>
    <name evidence="1" type="ORF">OWV82_019333</name>
</gene>
<evidence type="ECO:0000313" key="2">
    <source>
        <dbReference type="Proteomes" id="UP001164539"/>
    </source>
</evidence>
<reference evidence="1 2" key="1">
    <citation type="journal article" date="2023" name="Science">
        <title>Complex scaffold remodeling in plant triterpene biosynthesis.</title>
        <authorList>
            <person name="De La Pena R."/>
            <person name="Hodgson H."/>
            <person name="Liu J.C."/>
            <person name="Stephenson M.J."/>
            <person name="Martin A.C."/>
            <person name="Owen C."/>
            <person name="Harkess A."/>
            <person name="Leebens-Mack J."/>
            <person name="Jimenez L.E."/>
            <person name="Osbourn A."/>
            <person name="Sattely E.S."/>
        </authorList>
    </citation>
    <scope>NUCLEOTIDE SEQUENCE [LARGE SCALE GENOMIC DNA]</scope>
    <source>
        <strain evidence="2">cv. JPN11</strain>
        <tissue evidence="1">Leaf</tissue>
    </source>
</reference>
<sequence length="437" mass="49262">MEIRVKKRTLVCPAQETPKRTLLLSDLDLVVPAAYVFLVYFYRRPKDSSNFFEAGLLKNALSNALVPFYPLAGRLGKDENGRIQILCNQKGVLFAEAEASCFIDDFGDFSHSTKLLPLVPTVDGNKDISCHPLLITQVTQFKCGGVCLGARFHHVLADGTWMFHFLNAWAEIARGLPIRVPLFLNRTILDTGLPTSPTFHHIEYDQPPSMTIPTQSYESRSNPESISTSILKLSLDQINILKEKSKKGNGSNVKYSRFEILAAHIWRCVCKARGLPDEQVSKLYIPTNGRSRLNPPLPSGYFGNVTFTATTTSLSGKIQSEPLNDTVDRIRKALNRMDNEYLKSALAHLKQQPDLTVLRRGAYMFKCPNLNIVNLMQMPMYDANFGWGKPHFARLVNTYFEGSSHVYPSPTNDGSLLLIINLETLHMQLFKKIFYEI</sequence>
<proteinExistence type="predicted"/>
<dbReference type="EMBL" id="CM051403">
    <property type="protein sequence ID" value="KAJ4709560.1"/>
    <property type="molecule type" value="Genomic_DNA"/>
</dbReference>
<comment type="caution">
    <text evidence="1">The sequence shown here is derived from an EMBL/GenBank/DDBJ whole genome shotgun (WGS) entry which is preliminary data.</text>
</comment>
<evidence type="ECO:0000313" key="1">
    <source>
        <dbReference type="EMBL" id="KAJ4709560.1"/>
    </source>
</evidence>
<protein>
    <submittedName>
        <fullName evidence="1">Hydroxycinnamoyl-CoA shikimate/quinate hydroxycinnamoyl transferase</fullName>
    </submittedName>
</protein>
<name>A0ACC1XGR8_MELAZ</name>
<keyword evidence="1" id="KW-0808">Transferase</keyword>
<keyword evidence="2" id="KW-1185">Reference proteome</keyword>
<accession>A0ACC1XGR8</accession>
<dbReference type="Proteomes" id="UP001164539">
    <property type="component" value="Chromosome 10"/>
</dbReference>
<organism evidence="1 2">
    <name type="scientific">Melia azedarach</name>
    <name type="common">Chinaberry tree</name>
    <dbReference type="NCBI Taxonomy" id="155640"/>
    <lineage>
        <taxon>Eukaryota</taxon>
        <taxon>Viridiplantae</taxon>
        <taxon>Streptophyta</taxon>
        <taxon>Embryophyta</taxon>
        <taxon>Tracheophyta</taxon>
        <taxon>Spermatophyta</taxon>
        <taxon>Magnoliopsida</taxon>
        <taxon>eudicotyledons</taxon>
        <taxon>Gunneridae</taxon>
        <taxon>Pentapetalae</taxon>
        <taxon>rosids</taxon>
        <taxon>malvids</taxon>
        <taxon>Sapindales</taxon>
        <taxon>Meliaceae</taxon>
        <taxon>Melia</taxon>
    </lineage>
</organism>